<accession>A0ABQ9YZP5</accession>
<evidence type="ECO:0000313" key="3">
    <source>
        <dbReference type="Proteomes" id="UP001234178"/>
    </source>
</evidence>
<organism evidence="2 3">
    <name type="scientific">Daphnia magna</name>
    <dbReference type="NCBI Taxonomy" id="35525"/>
    <lineage>
        <taxon>Eukaryota</taxon>
        <taxon>Metazoa</taxon>
        <taxon>Ecdysozoa</taxon>
        <taxon>Arthropoda</taxon>
        <taxon>Crustacea</taxon>
        <taxon>Branchiopoda</taxon>
        <taxon>Diplostraca</taxon>
        <taxon>Cladocera</taxon>
        <taxon>Anomopoda</taxon>
        <taxon>Daphniidae</taxon>
        <taxon>Daphnia</taxon>
    </lineage>
</organism>
<protein>
    <submittedName>
        <fullName evidence="2">Uncharacterized protein</fullName>
    </submittedName>
</protein>
<keyword evidence="1" id="KW-0812">Transmembrane</keyword>
<dbReference type="Proteomes" id="UP001234178">
    <property type="component" value="Unassembled WGS sequence"/>
</dbReference>
<gene>
    <name evidence="2" type="ORF">OUZ56_011266</name>
</gene>
<keyword evidence="1" id="KW-1133">Transmembrane helix</keyword>
<comment type="caution">
    <text evidence="2">The sequence shown here is derived from an EMBL/GenBank/DDBJ whole genome shotgun (WGS) entry which is preliminary data.</text>
</comment>
<dbReference type="EMBL" id="JAOYFB010000002">
    <property type="protein sequence ID" value="KAK4006111.1"/>
    <property type="molecule type" value="Genomic_DNA"/>
</dbReference>
<evidence type="ECO:0000256" key="1">
    <source>
        <dbReference type="SAM" id="Phobius"/>
    </source>
</evidence>
<evidence type="ECO:0000313" key="2">
    <source>
        <dbReference type="EMBL" id="KAK4006111.1"/>
    </source>
</evidence>
<keyword evidence="3" id="KW-1185">Reference proteome</keyword>
<name>A0ABQ9YZP5_9CRUS</name>
<reference evidence="2 3" key="1">
    <citation type="journal article" date="2023" name="Nucleic Acids Res.">
        <title>The hologenome of Daphnia magna reveals possible DNA methylation and microbiome-mediated evolution of the host genome.</title>
        <authorList>
            <person name="Chaturvedi A."/>
            <person name="Li X."/>
            <person name="Dhandapani V."/>
            <person name="Marshall H."/>
            <person name="Kissane S."/>
            <person name="Cuenca-Cambronero M."/>
            <person name="Asole G."/>
            <person name="Calvet F."/>
            <person name="Ruiz-Romero M."/>
            <person name="Marangio P."/>
            <person name="Guigo R."/>
            <person name="Rago D."/>
            <person name="Mirbahai L."/>
            <person name="Eastwood N."/>
            <person name="Colbourne J.K."/>
            <person name="Zhou J."/>
            <person name="Mallon E."/>
            <person name="Orsini L."/>
        </authorList>
    </citation>
    <scope>NUCLEOTIDE SEQUENCE [LARGE SCALE GENOMIC DNA]</scope>
    <source>
        <strain evidence="2">LRV0_1</strain>
    </source>
</reference>
<keyword evidence="1" id="KW-0472">Membrane</keyword>
<proteinExistence type="predicted"/>
<sequence>MNPRYVALRVQFQLIAGKAVTSKSMRFNNGSAFLCVEWMGPSLAAPFYILLTKKKVLHSSFQG</sequence>
<feature type="transmembrane region" description="Helical" evidence="1">
    <location>
        <begin position="31"/>
        <end position="51"/>
    </location>
</feature>